<comment type="caution">
    <text evidence="12">The sequence shown here is derived from an EMBL/GenBank/DDBJ whole genome shotgun (WGS) entry which is preliminary data.</text>
</comment>
<gene>
    <name evidence="9" type="primary">groEL</name>
    <name evidence="9" type="synonym">groL</name>
    <name evidence="12" type="ORF">EV652_12443</name>
</gene>
<dbReference type="FunFam" id="3.50.7.10:FF:000001">
    <property type="entry name" value="60 kDa chaperonin"/>
    <property type="match status" value="1"/>
</dbReference>
<evidence type="ECO:0000256" key="11">
    <source>
        <dbReference type="RuleBase" id="RU000419"/>
    </source>
</evidence>
<keyword evidence="6 9" id="KW-0143">Chaperone</keyword>
<keyword evidence="9" id="KW-0963">Cytoplasm</keyword>
<keyword evidence="5 9" id="KW-0067">ATP-binding</keyword>
<evidence type="ECO:0000256" key="5">
    <source>
        <dbReference type="ARBA" id="ARBA00022840"/>
    </source>
</evidence>
<dbReference type="GO" id="GO:0005737">
    <property type="term" value="C:cytoplasm"/>
    <property type="evidence" value="ECO:0007669"/>
    <property type="project" value="UniProtKB-SubCell"/>
</dbReference>
<dbReference type="Gene3D" id="3.30.260.10">
    <property type="entry name" value="TCP-1-like chaperonin intermediate domain"/>
    <property type="match status" value="1"/>
</dbReference>
<evidence type="ECO:0000313" key="12">
    <source>
        <dbReference type="EMBL" id="TCO14351.1"/>
    </source>
</evidence>
<evidence type="ECO:0000256" key="7">
    <source>
        <dbReference type="ARBA" id="ARBA00023235"/>
    </source>
</evidence>
<evidence type="ECO:0000313" key="13">
    <source>
        <dbReference type="Proteomes" id="UP000294508"/>
    </source>
</evidence>
<name>A0A4R2GUI6_9ACTN</name>
<dbReference type="GO" id="GO:0042603">
    <property type="term" value="C:capsule"/>
    <property type="evidence" value="ECO:0007669"/>
    <property type="project" value="UniProtKB-SubCell"/>
</dbReference>
<proteinExistence type="inferred from homology"/>
<dbReference type="InterPro" id="IPR018370">
    <property type="entry name" value="Chaperonin_Cpn60_CS"/>
</dbReference>
<evidence type="ECO:0000256" key="2">
    <source>
        <dbReference type="ARBA" id="ARBA00004241"/>
    </source>
</evidence>
<dbReference type="SUPFAM" id="SSF52029">
    <property type="entry name" value="GroEL apical domain-like"/>
    <property type="match status" value="1"/>
</dbReference>
<dbReference type="GO" id="GO:0051082">
    <property type="term" value="F:unfolded protein binding"/>
    <property type="evidence" value="ECO:0007669"/>
    <property type="project" value="UniProtKB-UniRule"/>
</dbReference>
<dbReference type="InterPro" id="IPR027413">
    <property type="entry name" value="GROEL-like_equatorial_sf"/>
</dbReference>
<comment type="function">
    <text evidence="9 11">Together with its co-chaperonin GroES, plays an essential role in assisting protein folding. The GroEL-GroES system forms a nano-cage that allows encapsulation of the non-native substrate proteins and provides a physical environment optimized to promote and accelerate protein folding.</text>
</comment>
<dbReference type="CDD" id="cd03344">
    <property type="entry name" value="GroEL"/>
    <property type="match status" value="1"/>
</dbReference>
<feature type="binding site" evidence="9">
    <location>
        <begin position="500"/>
        <end position="502"/>
    </location>
    <ligand>
        <name>ATP</name>
        <dbReference type="ChEBI" id="CHEBI:30616"/>
    </ligand>
</feature>
<dbReference type="NCBIfam" id="NF009487">
    <property type="entry name" value="PRK12849.1"/>
    <property type="match status" value="1"/>
</dbReference>
<dbReference type="NCBIfam" id="NF000592">
    <property type="entry name" value="PRK00013.1"/>
    <property type="match status" value="1"/>
</dbReference>
<dbReference type="HAMAP" id="MF_00600">
    <property type="entry name" value="CH60"/>
    <property type="match status" value="1"/>
</dbReference>
<dbReference type="Pfam" id="PF00118">
    <property type="entry name" value="Cpn60_TCP1"/>
    <property type="match status" value="1"/>
</dbReference>
<organism evidence="12 13">
    <name type="scientific">Kribbella steppae</name>
    <dbReference type="NCBI Taxonomy" id="2512223"/>
    <lineage>
        <taxon>Bacteria</taxon>
        <taxon>Bacillati</taxon>
        <taxon>Actinomycetota</taxon>
        <taxon>Actinomycetes</taxon>
        <taxon>Propionibacteriales</taxon>
        <taxon>Kribbellaceae</taxon>
        <taxon>Kribbella</taxon>
    </lineage>
</organism>
<dbReference type="NCBIfam" id="TIGR02348">
    <property type="entry name" value="GroEL"/>
    <property type="match status" value="1"/>
</dbReference>
<comment type="caution">
    <text evidence="9">Lacks conserved residue(s) required for the propagation of feature annotation.</text>
</comment>
<protein>
    <recommendedName>
        <fullName evidence="9">Chaperonin GroEL</fullName>
        <ecNumber evidence="9">5.6.1.7</ecNumber>
    </recommendedName>
    <alternativeName>
        <fullName evidence="9">60 kDa chaperonin</fullName>
    </alternativeName>
    <alternativeName>
        <fullName evidence="9">Chaperonin-60</fullName>
        <shortName evidence="9">Cpn60</shortName>
    </alternativeName>
</protein>
<dbReference type="GO" id="GO:0042026">
    <property type="term" value="P:protein refolding"/>
    <property type="evidence" value="ECO:0007669"/>
    <property type="project" value="UniProtKB-UniRule"/>
</dbReference>
<evidence type="ECO:0000256" key="8">
    <source>
        <dbReference type="ARBA" id="ARBA00025702"/>
    </source>
</evidence>
<dbReference type="GO" id="GO:0140662">
    <property type="term" value="F:ATP-dependent protein folding chaperone"/>
    <property type="evidence" value="ECO:0007669"/>
    <property type="project" value="InterPro"/>
</dbReference>
<dbReference type="Gene3D" id="3.50.7.10">
    <property type="entry name" value="GroEL"/>
    <property type="match status" value="1"/>
</dbReference>
<keyword evidence="13" id="KW-1185">Reference proteome</keyword>
<dbReference type="SUPFAM" id="SSF48592">
    <property type="entry name" value="GroEL equatorial domain-like"/>
    <property type="match status" value="1"/>
</dbReference>
<feature type="binding site" evidence="9">
    <location>
        <begin position="52"/>
        <end position="55"/>
    </location>
    <ligand>
        <name>ATP</name>
        <dbReference type="ChEBI" id="CHEBI:30616"/>
    </ligand>
</feature>
<sequence length="572" mass="60881">MTSTRAGSAAGRFSSRDPKGSLIMAKELRFNEEARRLLESGVNALADAIKVTLGPKGRNAVLEKLTGPPTITNDGVTIAREIQLREPFANMGAQLVKEVAMKTNGVVGDGTTTATVLAQAMVREGLRAVDAGANPMRVRRGIEQTVPVVVETLRSWTAEVGGRQDLRHIATLAASDDETIGDVIAEAVERVGRNGIVTTEECDAIGLSVEVVDGIEFDHGYISMYMVTDKERMEAVYENPVILLTNKKISQVQDIMPTVEVAKRADRPLVVLAEDVDGPALQLLVGGNMHNTMQSVVVRAPGFGHRRVAELEDLAVALGGHVIAKDTGLELNEVALEHLGSCDRITISENATTIVGGHGDPRLVETRLAQLETQFERAKIDADQDNLQLRMARLSGRVAVIRVGGATSVELKERMLRVEDSLAATRAAVEEGVVAGGGTALVQAQEAVSRVELTGDDAVGREVVRRALPEPLRWIAINAGYDGDEVVANVASLPLGHGFNALTGHYADMFDEGVMDPLKVTRAALESAASIAALVITTETAVVEEVIGHPGAIMAPGFGDLAEGMVRPSNIY</sequence>
<evidence type="ECO:0000256" key="10">
    <source>
        <dbReference type="RuleBase" id="RU000418"/>
    </source>
</evidence>
<evidence type="ECO:0000256" key="6">
    <source>
        <dbReference type="ARBA" id="ARBA00023186"/>
    </source>
</evidence>
<evidence type="ECO:0000256" key="1">
    <source>
        <dbReference type="ARBA" id="ARBA00004191"/>
    </source>
</evidence>
<feature type="binding site" evidence="9">
    <location>
        <position position="437"/>
    </location>
    <ligand>
        <name>ATP</name>
        <dbReference type="ChEBI" id="CHEBI:30616"/>
    </ligand>
</feature>
<comment type="similarity">
    <text evidence="3 9 10">Belongs to the chaperonin (HSP60) family.</text>
</comment>
<evidence type="ECO:0000256" key="9">
    <source>
        <dbReference type="HAMAP-Rule" id="MF_00600"/>
    </source>
</evidence>
<dbReference type="EMBL" id="SLWN01000024">
    <property type="protein sequence ID" value="TCO14351.1"/>
    <property type="molecule type" value="Genomic_DNA"/>
</dbReference>
<dbReference type="GO" id="GO:0009408">
    <property type="term" value="P:response to heat"/>
    <property type="evidence" value="ECO:0007669"/>
    <property type="project" value="UniProtKB-ARBA"/>
</dbReference>
<dbReference type="InterPro" id="IPR027410">
    <property type="entry name" value="TCP-1-like_intermed_sf"/>
</dbReference>
<dbReference type="NCBIfam" id="NF009488">
    <property type="entry name" value="PRK12850.1"/>
    <property type="match status" value="1"/>
</dbReference>
<dbReference type="GO" id="GO:0009986">
    <property type="term" value="C:cell surface"/>
    <property type="evidence" value="ECO:0007669"/>
    <property type="project" value="UniProtKB-SubCell"/>
</dbReference>
<reference evidence="12 13" key="1">
    <citation type="journal article" date="2015" name="Stand. Genomic Sci.">
        <title>Genomic Encyclopedia of Bacterial and Archaeal Type Strains, Phase III: the genomes of soil and plant-associated and newly described type strains.</title>
        <authorList>
            <person name="Whitman W.B."/>
            <person name="Woyke T."/>
            <person name="Klenk H.P."/>
            <person name="Zhou Y."/>
            <person name="Lilburn T.G."/>
            <person name="Beck B.J."/>
            <person name="De Vos P."/>
            <person name="Vandamme P."/>
            <person name="Eisen J.A."/>
            <person name="Garrity G."/>
            <person name="Hugenholtz P."/>
            <person name="Kyrpides N.C."/>
        </authorList>
    </citation>
    <scope>NUCLEOTIDE SEQUENCE [LARGE SCALE GENOMIC DNA]</scope>
    <source>
        <strain evidence="12 13">VKM Ac-2572</strain>
    </source>
</reference>
<comment type="subunit">
    <text evidence="9 11">Forms a cylinder of 14 subunits composed of two heptameric rings stacked back-to-back. Interacts with the co-chaperonin GroES.</text>
</comment>
<keyword evidence="7 9" id="KW-0413">Isomerase</keyword>
<dbReference type="PRINTS" id="PR00298">
    <property type="entry name" value="CHAPERONIN60"/>
</dbReference>
<dbReference type="InterPro" id="IPR002423">
    <property type="entry name" value="Cpn60/GroEL/TCP-1"/>
</dbReference>
<accession>A0A4R2GUI6</accession>
<dbReference type="PROSITE" id="PS00296">
    <property type="entry name" value="CHAPERONINS_CPN60"/>
    <property type="match status" value="1"/>
</dbReference>
<dbReference type="InterPro" id="IPR001844">
    <property type="entry name" value="Cpn60/GroEL"/>
</dbReference>
<feature type="binding site" evidence="9">
    <location>
        <position position="516"/>
    </location>
    <ligand>
        <name>ATP</name>
        <dbReference type="ChEBI" id="CHEBI:30616"/>
    </ligand>
</feature>
<keyword evidence="4 9" id="KW-0547">Nucleotide-binding</keyword>
<dbReference type="PANTHER" id="PTHR45633">
    <property type="entry name" value="60 KDA HEAT SHOCK PROTEIN, MITOCHONDRIAL"/>
    <property type="match status" value="1"/>
</dbReference>
<dbReference type="EC" id="5.6.1.7" evidence="9"/>
<feature type="binding site" evidence="9">
    <location>
        <begin position="109"/>
        <end position="113"/>
    </location>
    <ligand>
        <name>ATP</name>
        <dbReference type="ChEBI" id="CHEBI:30616"/>
    </ligand>
</feature>
<evidence type="ECO:0000256" key="3">
    <source>
        <dbReference type="ARBA" id="ARBA00006607"/>
    </source>
</evidence>
<evidence type="ECO:0000256" key="4">
    <source>
        <dbReference type="ARBA" id="ARBA00022741"/>
    </source>
</evidence>
<dbReference type="Gene3D" id="1.10.560.10">
    <property type="entry name" value="GroEL-like equatorial domain"/>
    <property type="match status" value="1"/>
</dbReference>
<dbReference type="NCBIfam" id="NF009489">
    <property type="entry name" value="PRK12851.1"/>
    <property type="match status" value="1"/>
</dbReference>
<dbReference type="GO" id="GO:0016853">
    <property type="term" value="F:isomerase activity"/>
    <property type="evidence" value="ECO:0007669"/>
    <property type="project" value="UniProtKB-KW"/>
</dbReference>
<dbReference type="Proteomes" id="UP000294508">
    <property type="component" value="Unassembled WGS sequence"/>
</dbReference>
<dbReference type="AlphaFoldDB" id="A0A4R2GUI6"/>
<comment type="subcellular location">
    <subcellularLocation>
        <location evidence="2">Cell surface</location>
    </subcellularLocation>
    <subcellularLocation>
        <location evidence="9">Cytoplasm</location>
    </subcellularLocation>
    <subcellularLocation>
        <location evidence="8">Secreted</location>
        <location evidence="8">Capsule</location>
    </subcellularLocation>
    <subcellularLocation>
        <location evidence="1">Secreted</location>
        <location evidence="1">Cell wall</location>
    </subcellularLocation>
</comment>
<dbReference type="GO" id="GO:0005524">
    <property type="term" value="F:ATP binding"/>
    <property type="evidence" value="ECO:0007669"/>
    <property type="project" value="UniProtKB-UniRule"/>
</dbReference>
<dbReference type="InterPro" id="IPR027409">
    <property type="entry name" value="GroEL-like_apical_dom_sf"/>
</dbReference>
<dbReference type="SUPFAM" id="SSF54849">
    <property type="entry name" value="GroEL-intermediate domain like"/>
    <property type="match status" value="1"/>
</dbReference>